<dbReference type="Pfam" id="PF01323">
    <property type="entry name" value="DSBA"/>
    <property type="match status" value="1"/>
</dbReference>
<evidence type="ECO:0000259" key="9">
    <source>
        <dbReference type="PROSITE" id="PS51352"/>
    </source>
</evidence>
<dbReference type="PANTHER" id="PTHR35891">
    <property type="entry name" value="THIOL:DISULFIDE INTERCHANGE PROTEIN DSBA"/>
    <property type="match status" value="1"/>
</dbReference>
<dbReference type="CDD" id="cd03019">
    <property type="entry name" value="DsbA_DsbA"/>
    <property type="match status" value="1"/>
</dbReference>
<dbReference type="InterPro" id="IPR013766">
    <property type="entry name" value="Thioredoxin_domain"/>
</dbReference>
<sequence>MIPINRRLFHASLLALLFSTLWPLAGTADNLVEGRDWIPLETPVKGDDSETIEVLEFFSYGCPHCGQLNPLLKDWAAELPEDVSFRRVPVTFGRAAWANLARLYYSLELDELIDALDQAAFDAIGIERKRLFTDKAIFAWVEAQGQDAQAFEKTFNSFAVELALGKGRDLEQRMAIDAVPRIIIDGRYVVLNEGVRDYSELLQRADALIARAREARP</sequence>
<accession>A0ABZ0S8Z7</accession>
<protein>
    <recommendedName>
        <fullName evidence="7">Thiol:disulfide interchange protein</fullName>
    </recommendedName>
</protein>
<dbReference type="InterPro" id="IPR036249">
    <property type="entry name" value="Thioredoxin-like_sf"/>
</dbReference>
<organism evidence="10 11">
    <name type="scientific">Thiorhodovibrio winogradskyi</name>
    <dbReference type="NCBI Taxonomy" id="77007"/>
    <lineage>
        <taxon>Bacteria</taxon>
        <taxon>Pseudomonadati</taxon>
        <taxon>Pseudomonadota</taxon>
        <taxon>Gammaproteobacteria</taxon>
        <taxon>Chromatiales</taxon>
        <taxon>Chromatiaceae</taxon>
        <taxon>Thiorhodovibrio</taxon>
    </lineage>
</organism>
<feature type="domain" description="Thioredoxin" evidence="9">
    <location>
        <begin position="18"/>
        <end position="210"/>
    </location>
</feature>
<evidence type="ECO:0000256" key="4">
    <source>
        <dbReference type="ARBA" id="ARBA00022764"/>
    </source>
</evidence>
<dbReference type="PIRSF" id="PIRSF001488">
    <property type="entry name" value="Tdi_protein"/>
    <property type="match status" value="1"/>
</dbReference>
<evidence type="ECO:0000256" key="2">
    <source>
        <dbReference type="ARBA" id="ARBA00005791"/>
    </source>
</evidence>
<reference evidence="10 11" key="1">
    <citation type="journal article" date="2023" name="Microorganisms">
        <title>Thiorhodovibrio frisius and Trv. litoralis spp. nov., Two Novel Members from a Clade of Fastidious Purple Sulfur Bacteria That Exhibit Unique Red-Shifted Light-Harvesting Capabilities.</title>
        <authorList>
            <person name="Methner A."/>
            <person name="Kuzyk S.B."/>
            <person name="Petersen J."/>
            <person name="Bauer S."/>
            <person name="Brinkmann H."/>
            <person name="Sichau K."/>
            <person name="Wanner G."/>
            <person name="Wolf J."/>
            <person name="Neumann-Schaal M."/>
            <person name="Henke P."/>
            <person name="Tank M."/>
            <person name="Sproer C."/>
            <person name="Bunk B."/>
            <person name="Overmann J."/>
        </authorList>
    </citation>
    <scope>NUCLEOTIDE SEQUENCE [LARGE SCALE GENOMIC DNA]</scope>
    <source>
        <strain evidence="10 11">DSM 6702</strain>
    </source>
</reference>
<keyword evidence="4 7" id="KW-0574">Periplasm</keyword>
<dbReference type="InterPro" id="IPR023205">
    <property type="entry name" value="DsbA/DsbL"/>
</dbReference>
<proteinExistence type="inferred from homology"/>
<keyword evidence="6" id="KW-0676">Redox-active center</keyword>
<dbReference type="InterPro" id="IPR001853">
    <property type="entry name" value="DSBA-like_thioredoxin_dom"/>
</dbReference>
<dbReference type="PANTHER" id="PTHR35891:SF3">
    <property type="entry name" value="THIOL:DISULFIDE INTERCHANGE PROTEIN DSBL"/>
    <property type="match status" value="1"/>
</dbReference>
<dbReference type="InterPro" id="IPR050824">
    <property type="entry name" value="Thiol_disulfide_DsbA"/>
</dbReference>
<evidence type="ECO:0000256" key="1">
    <source>
        <dbReference type="ARBA" id="ARBA00004418"/>
    </source>
</evidence>
<dbReference type="PROSITE" id="PS00194">
    <property type="entry name" value="THIOREDOXIN_1"/>
    <property type="match status" value="1"/>
</dbReference>
<evidence type="ECO:0000256" key="7">
    <source>
        <dbReference type="PIRNR" id="PIRNR001488"/>
    </source>
</evidence>
<name>A0ABZ0S8Z7_9GAMM</name>
<dbReference type="Gene3D" id="3.40.30.10">
    <property type="entry name" value="Glutaredoxin"/>
    <property type="match status" value="1"/>
</dbReference>
<dbReference type="SUPFAM" id="SSF52833">
    <property type="entry name" value="Thioredoxin-like"/>
    <property type="match status" value="1"/>
</dbReference>
<dbReference type="PROSITE" id="PS51352">
    <property type="entry name" value="THIOREDOXIN_2"/>
    <property type="match status" value="1"/>
</dbReference>
<keyword evidence="11" id="KW-1185">Reference proteome</keyword>
<dbReference type="EMBL" id="CP121472">
    <property type="protein sequence ID" value="WPL17004.1"/>
    <property type="molecule type" value="Genomic_DNA"/>
</dbReference>
<dbReference type="InterPro" id="IPR017937">
    <property type="entry name" value="Thioredoxin_CS"/>
</dbReference>
<comment type="similarity">
    <text evidence="2">Belongs to the thioredoxin family. DsbA subfamily.</text>
</comment>
<gene>
    <name evidence="10" type="primary">dsbA_1</name>
    <name evidence="10" type="ORF">Thiowin_01988</name>
</gene>
<evidence type="ECO:0000256" key="6">
    <source>
        <dbReference type="ARBA" id="ARBA00023284"/>
    </source>
</evidence>
<evidence type="ECO:0000313" key="10">
    <source>
        <dbReference type="EMBL" id="WPL17004.1"/>
    </source>
</evidence>
<keyword evidence="5 7" id="KW-1015">Disulfide bond</keyword>
<keyword evidence="3 8" id="KW-0732">Signal</keyword>
<comment type="subcellular location">
    <subcellularLocation>
        <location evidence="1 7">Periplasm</location>
    </subcellularLocation>
</comment>
<evidence type="ECO:0000256" key="3">
    <source>
        <dbReference type="ARBA" id="ARBA00022729"/>
    </source>
</evidence>
<evidence type="ECO:0000256" key="8">
    <source>
        <dbReference type="SAM" id="SignalP"/>
    </source>
</evidence>
<feature type="chain" id="PRO_5046331101" description="Thiol:disulfide interchange protein" evidence="8">
    <location>
        <begin position="29"/>
        <end position="217"/>
    </location>
</feature>
<dbReference type="RefSeq" id="WP_328987526.1">
    <property type="nucleotide sequence ID" value="NZ_CP121472.1"/>
</dbReference>
<evidence type="ECO:0000256" key="5">
    <source>
        <dbReference type="ARBA" id="ARBA00023157"/>
    </source>
</evidence>
<evidence type="ECO:0000313" key="11">
    <source>
        <dbReference type="Proteomes" id="UP001432180"/>
    </source>
</evidence>
<dbReference type="Proteomes" id="UP001432180">
    <property type="component" value="Chromosome"/>
</dbReference>
<feature type="signal peptide" evidence="8">
    <location>
        <begin position="1"/>
        <end position="28"/>
    </location>
</feature>